<evidence type="ECO:0000256" key="3">
    <source>
        <dbReference type="ARBA" id="ARBA00023002"/>
    </source>
</evidence>
<dbReference type="InterPro" id="IPR036188">
    <property type="entry name" value="FAD/NAD-bd_sf"/>
</dbReference>
<evidence type="ECO:0000256" key="1">
    <source>
        <dbReference type="ARBA" id="ARBA00022630"/>
    </source>
</evidence>
<reference evidence="5" key="1">
    <citation type="submission" date="2023-04" db="EMBL/GenBank/DDBJ databases">
        <title>Black Yeasts Isolated from many extreme environments.</title>
        <authorList>
            <person name="Coleine C."/>
            <person name="Stajich J.E."/>
            <person name="Selbmann L."/>
        </authorList>
    </citation>
    <scope>NUCLEOTIDE SEQUENCE</scope>
    <source>
        <strain evidence="5">CCFEE 5312</strain>
    </source>
</reference>
<keyword evidence="2" id="KW-0274">FAD</keyword>
<keyword evidence="3" id="KW-0560">Oxidoreductase</keyword>
<accession>A0AAJ0G8Q8</accession>
<keyword evidence="4" id="KW-0812">Transmembrane</keyword>
<dbReference type="EMBL" id="JAWDJX010000050">
    <property type="protein sequence ID" value="KAK3048301.1"/>
    <property type="molecule type" value="Genomic_DNA"/>
</dbReference>
<gene>
    <name evidence="5" type="ORF">LTR09_010294</name>
</gene>
<evidence type="ECO:0000256" key="4">
    <source>
        <dbReference type="SAM" id="Phobius"/>
    </source>
</evidence>
<comment type="caution">
    <text evidence="5">The sequence shown here is derived from an EMBL/GenBank/DDBJ whole genome shotgun (WGS) entry which is preliminary data.</text>
</comment>
<dbReference type="Gene3D" id="3.50.50.60">
    <property type="entry name" value="FAD/NAD(P)-binding domain"/>
    <property type="match status" value="2"/>
</dbReference>
<dbReference type="InterPro" id="IPR050346">
    <property type="entry name" value="FMO-like"/>
</dbReference>
<protein>
    <recommendedName>
        <fullName evidence="7">Flavin-containing monooxygenase</fullName>
    </recommendedName>
</protein>
<dbReference type="PANTHER" id="PTHR23023">
    <property type="entry name" value="DIMETHYLANILINE MONOOXYGENASE"/>
    <property type="match status" value="1"/>
</dbReference>
<feature type="transmembrane region" description="Helical" evidence="4">
    <location>
        <begin position="328"/>
        <end position="353"/>
    </location>
</feature>
<organism evidence="5 6">
    <name type="scientific">Extremus antarcticus</name>
    <dbReference type="NCBI Taxonomy" id="702011"/>
    <lineage>
        <taxon>Eukaryota</taxon>
        <taxon>Fungi</taxon>
        <taxon>Dikarya</taxon>
        <taxon>Ascomycota</taxon>
        <taxon>Pezizomycotina</taxon>
        <taxon>Dothideomycetes</taxon>
        <taxon>Dothideomycetidae</taxon>
        <taxon>Mycosphaerellales</taxon>
        <taxon>Extremaceae</taxon>
        <taxon>Extremus</taxon>
    </lineage>
</organism>
<dbReference type="Proteomes" id="UP001271007">
    <property type="component" value="Unassembled WGS sequence"/>
</dbReference>
<dbReference type="AlphaFoldDB" id="A0AAJ0G8Q8"/>
<evidence type="ECO:0000256" key="2">
    <source>
        <dbReference type="ARBA" id="ARBA00022827"/>
    </source>
</evidence>
<evidence type="ECO:0000313" key="5">
    <source>
        <dbReference type="EMBL" id="KAK3048301.1"/>
    </source>
</evidence>
<proteinExistence type="predicted"/>
<name>A0AAJ0G8Q8_9PEZI</name>
<evidence type="ECO:0008006" key="7">
    <source>
        <dbReference type="Google" id="ProtNLM"/>
    </source>
</evidence>
<evidence type="ECO:0000313" key="6">
    <source>
        <dbReference type="Proteomes" id="UP001271007"/>
    </source>
</evidence>
<keyword evidence="4" id="KW-1133">Transmembrane helix</keyword>
<keyword evidence="1" id="KW-0285">Flavoprotein</keyword>
<keyword evidence="6" id="KW-1185">Reference proteome</keyword>
<sequence length="393" mass="45057">MAYYWDDGGIWYVQPFRFVVRWKLILDAPADQWIGGVGPERDHVSKSEPLTLPFVRNAMADAFPVFLNKSAKMAPYLSAPYRDLNTSIVQRFRCSLVQIQIPDTKGRHIDLAPFPDSIDDCGVVHFKDNDRPEYHRIKDEKTKPDIVVLCTGYKQVFPFWNNQQEHSDWNGKPYPTAADANVRDIWRRDDPSIGFIGFVRPSLGAIPPISEMQAQLWILQIAAPARIRRPLGVDDETHYRLKPATNARIQYGVEHESYVYQLALDMNSALGFQEVISLGYSYDWRFPLVWTLSANLNAKFRVRGPWATDSAKAAMTGEMWTMIKRRRLFFDHFLLSIMPMMIFGPVMLLVYLYSSLVLAAQMGGNRIRTIASMPAQEKRHLRGVRRTAGVVSL</sequence>
<keyword evidence="4" id="KW-0472">Membrane</keyword>
<dbReference type="GO" id="GO:0016491">
    <property type="term" value="F:oxidoreductase activity"/>
    <property type="evidence" value="ECO:0007669"/>
    <property type="project" value="UniProtKB-KW"/>
</dbReference>